<evidence type="ECO:0000313" key="2">
    <source>
        <dbReference type="EMBL" id="MBN6100562.1"/>
    </source>
</evidence>
<evidence type="ECO:0000313" key="3">
    <source>
        <dbReference type="Proteomes" id="UP000695802"/>
    </source>
</evidence>
<proteinExistence type="predicted"/>
<dbReference type="RefSeq" id="WP_206228414.1">
    <property type="nucleotide sequence ID" value="NZ_JAFIWB010000001.1"/>
</dbReference>
<reference evidence="2 3" key="1">
    <citation type="submission" date="2021-02" db="EMBL/GenBank/DDBJ databases">
        <title>Taxonomically Unique Crown Gall-Associated Xanthomonas Stains Have Deficiency in Virulence Repertories.</title>
        <authorList>
            <person name="Mafakheri H."/>
            <person name="Taghavi S.M."/>
            <person name="Dimkic I."/>
            <person name="Nemanja K."/>
            <person name="Osdaghi E."/>
        </authorList>
    </citation>
    <scope>NUCLEOTIDE SEQUENCE [LARGE SCALE GENOMIC DNA]</scope>
    <source>
        <strain evidence="2 3">FX4</strain>
    </source>
</reference>
<dbReference type="SUPFAM" id="SSF47336">
    <property type="entry name" value="ACP-like"/>
    <property type="match status" value="1"/>
</dbReference>
<dbReference type="Pfam" id="PF00550">
    <property type="entry name" value="PP-binding"/>
    <property type="match status" value="1"/>
</dbReference>
<dbReference type="PROSITE" id="PS50075">
    <property type="entry name" value="CARRIER"/>
    <property type="match status" value="1"/>
</dbReference>
<evidence type="ECO:0000259" key="1">
    <source>
        <dbReference type="PROSITE" id="PS50075"/>
    </source>
</evidence>
<dbReference type="Gene3D" id="1.10.1200.10">
    <property type="entry name" value="ACP-like"/>
    <property type="match status" value="1"/>
</dbReference>
<accession>A0ABS3AWX4</accession>
<comment type="caution">
    <text evidence="2">The sequence shown here is derived from an EMBL/GenBank/DDBJ whole genome shotgun (WGS) entry which is preliminary data.</text>
</comment>
<dbReference type="InterPro" id="IPR009081">
    <property type="entry name" value="PP-bd_ACP"/>
</dbReference>
<feature type="domain" description="Carrier" evidence="1">
    <location>
        <begin position="7"/>
        <end position="95"/>
    </location>
</feature>
<dbReference type="EMBL" id="JAFIWB010000001">
    <property type="protein sequence ID" value="MBN6100562.1"/>
    <property type="molecule type" value="Genomic_DNA"/>
</dbReference>
<gene>
    <name evidence="2" type="ORF">JR064_00065</name>
</gene>
<organism evidence="2 3">
    <name type="scientific">Xanthomonas bonasiae</name>
    <dbReference type="NCBI Taxonomy" id="2810351"/>
    <lineage>
        <taxon>Bacteria</taxon>
        <taxon>Pseudomonadati</taxon>
        <taxon>Pseudomonadota</taxon>
        <taxon>Gammaproteobacteria</taxon>
        <taxon>Lysobacterales</taxon>
        <taxon>Lysobacteraceae</taxon>
        <taxon>Xanthomonas</taxon>
    </lineage>
</organism>
<protein>
    <recommendedName>
        <fullName evidence="1">Carrier domain-containing protein</fullName>
    </recommendedName>
</protein>
<keyword evidence="3" id="KW-1185">Reference proteome</keyword>
<dbReference type="Proteomes" id="UP000695802">
    <property type="component" value="Unassembled WGS sequence"/>
</dbReference>
<sequence length="124" mass="13663">MQAHDMKWMEQEIKKLIVSELGLEDIAPEEIDSDMSLFGGGLGLSSVNALELDAALKKRFVGSGVAEGDVRRLGAIDLFRYSTVRLLAEYLGQALAPSDRDQAQADFGARRRIALEQKNKIRNG</sequence>
<dbReference type="InterPro" id="IPR036736">
    <property type="entry name" value="ACP-like_sf"/>
</dbReference>
<name>A0ABS3AWX4_9XANT</name>